<organism evidence="2 3">
    <name type="scientific">Ornithinicoccus hortensis</name>
    <dbReference type="NCBI Taxonomy" id="82346"/>
    <lineage>
        <taxon>Bacteria</taxon>
        <taxon>Bacillati</taxon>
        <taxon>Actinomycetota</taxon>
        <taxon>Actinomycetes</taxon>
        <taxon>Micrococcales</taxon>
        <taxon>Intrasporangiaceae</taxon>
        <taxon>Ornithinicoccus</taxon>
    </lineage>
</organism>
<dbReference type="InterPro" id="IPR032710">
    <property type="entry name" value="NTF2-like_dom_sf"/>
</dbReference>
<sequence>MDLAERTRHYYATVDANDVEGVLDWFADDAVYHRPGYEPMVGRAALAEFYGGERVIAEGRHTLDELVVDGSSVAVRGSFTGRLKDGTERTLGFADFIDYDQHGRARERRTYFAVSGV</sequence>
<dbReference type="OrthoDB" id="4772778at2"/>
<evidence type="ECO:0000259" key="1">
    <source>
        <dbReference type="Pfam" id="PF12680"/>
    </source>
</evidence>
<comment type="caution">
    <text evidence="2">The sequence shown here is derived from an EMBL/GenBank/DDBJ whole genome shotgun (WGS) entry which is preliminary data.</text>
</comment>
<dbReference type="EMBL" id="VFOP01000001">
    <property type="protein sequence ID" value="TQL49707.1"/>
    <property type="molecule type" value="Genomic_DNA"/>
</dbReference>
<evidence type="ECO:0000313" key="3">
    <source>
        <dbReference type="Proteomes" id="UP000319516"/>
    </source>
</evidence>
<dbReference type="SUPFAM" id="SSF54427">
    <property type="entry name" value="NTF2-like"/>
    <property type="match status" value="1"/>
</dbReference>
<dbReference type="Gene3D" id="3.10.450.50">
    <property type="match status" value="1"/>
</dbReference>
<keyword evidence="2" id="KW-0413">Isomerase</keyword>
<name>A0A542YNS8_9MICO</name>
<dbReference type="InterPro" id="IPR037401">
    <property type="entry name" value="SnoaL-like"/>
</dbReference>
<reference evidence="2 3" key="1">
    <citation type="submission" date="2019-06" db="EMBL/GenBank/DDBJ databases">
        <title>Sequencing the genomes of 1000 actinobacteria strains.</title>
        <authorList>
            <person name="Klenk H.-P."/>
        </authorList>
    </citation>
    <scope>NUCLEOTIDE SEQUENCE [LARGE SCALE GENOMIC DNA]</scope>
    <source>
        <strain evidence="2 3">DSM 12335</strain>
    </source>
</reference>
<gene>
    <name evidence="2" type="ORF">FB467_0794</name>
</gene>
<evidence type="ECO:0000313" key="2">
    <source>
        <dbReference type="EMBL" id="TQL49707.1"/>
    </source>
</evidence>
<dbReference type="Pfam" id="PF12680">
    <property type="entry name" value="SnoaL_2"/>
    <property type="match status" value="1"/>
</dbReference>
<feature type="domain" description="SnoaL-like" evidence="1">
    <location>
        <begin position="8"/>
        <end position="105"/>
    </location>
</feature>
<dbReference type="AlphaFoldDB" id="A0A542YNS8"/>
<dbReference type="GO" id="GO:0016853">
    <property type="term" value="F:isomerase activity"/>
    <property type="evidence" value="ECO:0007669"/>
    <property type="project" value="UniProtKB-KW"/>
</dbReference>
<accession>A0A542YNS8</accession>
<dbReference type="Proteomes" id="UP000319516">
    <property type="component" value="Unassembled WGS sequence"/>
</dbReference>
<protein>
    <submittedName>
        <fullName evidence="2">Ketosteroid isomerase-like protein</fullName>
    </submittedName>
</protein>
<proteinExistence type="predicted"/>
<dbReference type="RefSeq" id="WP_141783931.1">
    <property type="nucleotide sequence ID" value="NZ_BAAAIK010000003.1"/>
</dbReference>
<keyword evidence="3" id="KW-1185">Reference proteome</keyword>